<keyword evidence="1" id="KW-1133">Transmembrane helix</keyword>
<keyword evidence="1" id="KW-0812">Transmembrane</keyword>
<reference evidence="2 3" key="1">
    <citation type="submission" date="2019-09" db="EMBL/GenBank/DDBJ databases">
        <title>Taxonomic organization of the family Brucellaceae based on a phylogenomic approach.</title>
        <authorList>
            <person name="Leclercq S."/>
            <person name="Cloeckaert A."/>
            <person name="Zygmunt M.S."/>
        </authorList>
    </citation>
    <scope>NUCLEOTIDE SEQUENCE [LARGE SCALE GENOMIC DNA]</scope>
    <source>
        <strain evidence="2 3">TA93</strain>
    </source>
</reference>
<feature type="transmembrane region" description="Helical" evidence="1">
    <location>
        <begin position="35"/>
        <end position="51"/>
    </location>
</feature>
<keyword evidence="1" id="KW-0472">Membrane</keyword>
<feature type="transmembrane region" description="Helical" evidence="1">
    <location>
        <begin position="63"/>
        <end position="81"/>
    </location>
</feature>
<proteinExistence type="predicted"/>
<evidence type="ECO:0000313" key="3">
    <source>
        <dbReference type="Proteomes" id="UP000460650"/>
    </source>
</evidence>
<organism evidence="2 3">
    <name type="scientific">Brucella tritici</name>
    <dbReference type="NCBI Taxonomy" id="94626"/>
    <lineage>
        <taxon>Bacteria</taxon>
        <taxon>Pseudomonadati</taxon>
        <taxon>Pseudomonadota</taxon>
        <taxon>Alphaproteobacteria</taxon>
        <taxon>Hyphomicrobiales</taxon>
        <taxon>Brucellaceae</taxon>
        <taxon>Brucella/Ochrobactrum group</taxon>
        <taxon>Brucella</taxon>
    </lineage>
</organism>
<sequence>MERGLEFIGFALSASIFAAVFLVGIIVYGGDFSRAFALIAAFLAAASQFVGQDRQHWRISIMLAYGSFALGLFSLFAMIGGK</sequence>
<accession>A0A7V7VT44</accession>
<evidence type="ECO:0000313" key="2">
    <source>
        <dbReference type="EMBL" id="KAB2656270.1"/>
    </source>
</evidence>
<feature type="transmembrane region" description="Helical" evidence="1">
    <location>
        <begin position="7"/>
        <end position="29"/>
    </location>
</feature>
<dbReference type="AlphaFoldDB" id="A0A7V7VT44"/>
<protein>
    <submittedName>
        <fullName evidence="2">Uncharacterized protein</fullName>
    </submittedName>
</protein>
<dbReference type="RefSeq" id="WP_151647216.1">
    <property type="nucleotide sequence ID" value="NZ_WBVY01000004.1"/>
</dbReference>
<dbReference type="EMBL" id="WBVY01000004">
    <property type="protein sequence ID" value="KAB2656270.1"/>
    <property type="molecule type" value="Genomic_DNA"/>
</dbReference>
<comment type="caution">
    <text evidence="2">The sequence shown here is derived from an EMBL/GenBank/DDBJ whole genome shotgun (WGS) entry which is preliminary data.</text>
</comment>
<dbReference type="Proteomes" id="UP000460650">
    <property type="component" value="Unassembled WGS sequence"/>
</dbReference>
<evidence type="ECO:0000256" key="1">
    <source>
        <dbReference type="SAM" id="Phobius"/>
    </source>
</evidence>
<name>A0A7V7VT44_9HYPH</name>
<gene>
    <name evidence="2" type="ORF">F9K94_17370</name>
</gene>